<dbReference type="Proteomes" id="UP000199288">
    <property type="component" value="Unassembled WGS sequence"/>
</dbReference>
<comment type="function">
    <text evidence="9">Part of the binding-protein-dependent transport system for D-xylose. Probably responsible for the translocation of the substrate across the membrane.</text>
</comment>
<keyword evidence="8 11" id="KW-0472">Membrane</keyword>
<proteinExistence type="predicted"/>
<dbReference type="GO" id="GO:0005886">
    <property type="term" value="C:plasma membrane"/>
    <property type="evidence" value="ECO:0007669"/>
    <property type="project" value="UniProtKB-SubCell"/>
</dbReference>
<dbReference type="CDD" id="cd06579">
    <property type="entry name" value="TM_PBP1_transp_AraH_like"/>
    <property type="match status" value="1"/>
</dbReference>
<dbReference type="OrthoDB" id="9808136at2"/>
<feature type="transmembrane region" description="Helical" evidence="11">
    <location>
        <begin position="80"/>
        <end position="98"/>
    </location>
</feature>
<evidence type="ECO:0000256" key="9">
    <source>
        <dbReference type="ARBA" id="ARBA00035611"/>
    </source>
</evidence>
<feature type="transmembrane region" description="Helical" evidence="11">
    <location>
        <begin position="26"/>
        <end position="46"/>
    </location>
</feature>
<keyword evidence="6 11" id="KW-0812">Transmembrane</keyword>
<protein>
    <recommendedName>
        <fullName evidence="10">Xylose transport system permease protein XylH</fullName>
    </recommendedName>
</protein>
<evidence type="ECO:0000256" key="1">
    <source>
        <dbReference type="ARBA" id="ARBA00004651"/>
    </source>
</evidence>
<keyword evidence="7 11" id="KW-1133">Transmembrane helix</keyword>
<feature type="transmembrane region" description="Helical" evidence="11">
    <location>
        <begin position="186"/>
        <end position="206"/>
    </location>
</feature>
<keyword evidence="4" id="KW-0997">Cell inner membrane</keyword>
<dbReference type="AlphaFoldDB" id="A0A1H3ZSH3"/>
<keyword evidence="2" id="KW-0813">Transport</keyword>
<evidence type="ECO:0000256" key="6">
    <source>
        <dbReference type="ARBA" id="ARBA00022692"/>
    </source>
</evidence>
<dbReference type="InterPro" id="IPR001851">
    <property type="entry name" value="ABC_transp_permease"/>
</dbReference>
<sequence>MTEREKPDERAVATSHLTTVMRRPEIGAVIAAVAVLVFFALNTTTFLTPAGISTWLESSATIGIMAVAVALLMIGGHFDLSAGVMTGTTALFVGILAGTYGVNLWLAVILALVLALAIGAANGAIVLRTGLPSFIVTLATFFILQGINLAVTKLLTGTVALQGIDKISGFFTVRQLFGSTLHLGPFAIKAPVIWFIVVTAIATWVLQRTRVGNHIFAVGGDRSAARAVGVRDIRTIMALFMTTSAAGWLVGMLALFKVGTAQATTGVGQEFIYIICAVVGGCMLTGGFGSAIGAAFGALIYGMTYQGIVYAGWDNNWLKTFLGIMLLAAVLVNWSVARRAGVRS</sequence>
<feature type="transmembrane region" description="Helical" evidence="11">
    <location>
        <begin position="271"/>
        <end position="304"/>
    </location>
</feature>
<dbReference type="PANTHER" id="PTHR32196">
    <property type="entry name" value="ABC TRANSPORTER PERMEASE PROTEIN YPHD-RELATED-RELATED"/>
    <property type="match status" value="1"/>
</dbReference>
<keyword evidence="3" id="KW-1003">Cell membrane</keyword>
<dbReference type="Pfam" id="PF02653">
    <property type="entry name" value="BPD_transp_2"/>
    <property type="match status" value="1"/>
</dbReference>
<evidence type="ECO:0000256" key="5">
    <source>
        <dbReference type="ARBA" id="ARBA00022597"/>
    </source>
</evidence>
<keyword evidence="13" id="KW-1185">Reference proteome</keyword>
<dbReference type="RefSeq" id="WP_092563764.1">
    <property type="nucleotide sequence ID" value="NZ_FNQV01000006.1"/>
</dbReference>
<evidence type="ECO:0000256" key="8">
    <source>
        <dbReference type="ARBA" id="ARBA00023136"/>
    </source>
</evidence>
<evidence type="ECO:0000256" key="7">
    <source>
        <dbReference type="ARBA" id="ARBA00022989"/>
    </source>
</evidence>
<evidence type="ECO:0000256" key="4">
    <source>
        <dbReference type="ARBA" id="ARBA00022519"/>
    </source>
</evidence>
<dbReference type="EMBL" id="FNQV01000006">
    <property type="protein sequence ID" value="SEA26608.1"/>
    <property type="molecule type" value="Genomic_DNA"/>
</dbReference>
<feature type="transmembrane region" description="Helical" evidence="11">
    <location>
        <begin position="52"/>
        <end position="73"/>
    </location>
</feature>
<evidence type="ECO:0000256" key="2">
    <source>
        <dbReference type="ARBA" id="ARBA00022448"/>
    </source>
</evidence>
<evidence type="ECO:0000256" key="3">
    <source>
        <dbReference type="ARBA" id="ARBA00022475"/>
    </source>
</evidence>
<gene>
    <name evidence="12" type="ORF">SAMN02910418_01269</name>
</gene>
<feature type="transmembrane region" description="Helical" evidence="11">
    <location>
        <begin position="316"/>
        <end position="336"/>
    </location>
</feature>
<feature type="transmembrane region" description="Helical" evidence="11">
    <location>
        <begin position="104"/>
        <end position="127"/>
    </location>
</feature>
<evidence type="ECO:0000313" key="12">
    <source>
        <dbReference type="EMBL" id="SEA26608.1"/>
    </source>
</evidence>
<accession>A0A1H3ZSH3</accession>
<keyword evidence="5 12" id="KW-0762">Sugar transport</keyword>
<reference evidence="13" key="1">
    <citation type="submission" date="2016-10" db="EMBL/GenBank/DDBJ databases">
        <authorList>
            <person name="Varghese N."/>
            <person name="Submissions S."/>
        </authorList>
    </citation>
    <scope>NUCLEOTIDE SEQUENCE [LARGE SCALE GENOMIC DNA]</scope>
    <source>
        <strain evidence="13">KPR-1</strain>
    </source>
</reference>
<feature type="transmembrane region" description="Helical" evidence="11">
    <location>
        <begin position="236"/>
        <end position="259"/>
    </location>
</feature>
<comment type="subcellular location">
    <subcellularLocation>
        <location evidence="1">Cell membrane</location>
        <topology evidence="1">Multi-pass membrane protein</topology>
    </subcellularLocation>
</comment>
<evidence type="ECO:0000256" key="11">
    <source>
        <dbReference type="SAM" id="Phobius"/>
    </source>
</evidence>
<dbReference type="PANTHER" id="PTHR32196:SF32">
    <property type="entry name" value="XYLOSE TRANSPORT SYSTEM PERMEASE PROTEIN XYLH"/>
    <property type="match status" value="1"/>
</dbReference>
<evidence type="ECO:0000256" key="10">
    <source>
        <dbReference type="ARBA" id="ARBA00035686"/>
    </source>
</evidence>
<evidence type="ECO:0000313" key="13">
    <source>
        <dbReference type="Proteomes" id="UP000199288"/>
    </source>
</evidence>
<name>A0A1H3ZSH3_9ACTO</name>
<organism evidence="12 13">
    <name type="scientific">Bowdeniella nasicola</name>
    <dbReference type="NCBI Taxonomy" id="208480"/>
    <lineage>
        <taxon>Bacteria</taxon>
        <taxon>Bacillati</taxon>
        <taxon>Actinomycetota</taxon>
        <taxon>Actinomycetes</taxon>
        <taxon>Actinomycetales</taxon>
        <taxon>Actinomycetaceae</taxon>
        <taxon>Bowdeniella</taxon>
    </lineage>
</organism>
<dbReference type="GO" id="GO:0022857">
    <property type="term" value="F:transmembrane transporter activity"/>
    <property type="evidence" value="ECO:0007669"/>
    <property type="project" value="InterPro"/>
</dbReference>
<feature type="transmembrane region" description="Helical" evidence="11">
    <location>
        <begin position="134"/>
        <end position="151"/>
    </location>
</feature>